<feature type="compositionally biased region" description="Polar residues" evidence="1">
    <location>
        <begin position="12"/>
        <end position="36"/>
    </location>
</feature>
<keyword evidence="3" id="KW-1185">Reference proteome</keyword>
<gene>
    <name evidence="2" type="ORF">CEXT_57731</name>
</gene>
<sequence>MYINIVDPQAKPTRTTKSFQQKGTQQRGEISISNKSGPIARQPRNLSKHTRRRQSSRNGPDCVPVHQMHNRTCDKEGAQPSSWASPCACQPRSTKCSTCPARVLKAQMTYDLNCHRHSAAMEELSLEWLMESELEVIQSKEQMVCSIGTFPVWVPTCRLRLEYPSTSEGGRHHSNISQFTDLASPYG</sequence>
<accession>A0AAV4XKD4</accession>
<organism evidence="2 3">
    <name type="scientific">Caerostris extrusa</name>
    <name type="common">Bark spider</name>
    <name type="synonym">Caerostris bankana</name>
    <dbReference type="NCBI Taxonomy" id="172846"/>
    <lineage>
        <taxon>Eukaryota</taxon>
        <taxon>Metazoa</taxon>
        <taxon>Ecdysozoa</taxon>
        <taxon>Arthropoda</taxon>
        <taxon>Chelicerata</taxon>
        <taxon>Arachnida</taxon>
        <taxon>Araneae</taxon>
        <taxon>Araneomorphae</taxon>
        <taxon>Entelegynae</taxon>
        <taxon>Araneoidea</taxon>
        <taxon>Araneidae</taxon>
        <taxon>Caerostris</taxon>
    </lineage>
</organism>
<reference evidence="2 3" key="1">
    <citation type="submission" date="2021-06" db="EMBL/GenBank/DDBJ databases">
        <title>Caerostris extrusa draft genome.</title>
        <authorList>
            <person name="Kono N."/>
            <person name="Arakawa K."/>
        </authorList>
    </citation>
    <scope>NUCLEOTIDE SEQUENCE [LARGE SCALE GENOMIC DNA]</scope>
</reference>
<dbReference type="EMBL" id="BPLR01017788">
    <property type="protein sequence ID" value="GIY94469.1"/>
    <property type="molecule type" value="Genomic_DNA"/>
</dbReference>
<feature type="compositionally biased region" description="Basic residues" evidence="1">
    <location>
        <begin position="46"/>
        <end position="55"/>
    </location>
</feature>
<evidence type="ECO:0000256" key="1">
    <source>
        <dbReference type="SAM" id="MobiDB-lite"/>
    </source>
</evidence>
<name>A0AAV4XKD4_CAEEX</name>
<comment type="caution">
    <text evidence="2">The sequence shown here is derived from an EMBL/GenBank/DDBJ whole genome shotgun (WGS) entry which is preliminary data.</text>
</comment>
<feature type="region of interest" description="Disordered" evidence="1">
    <location>
        <begin position="12"/>
        <end position="66"/>
    </location>
</feature>
<evidence type="ECO:0000313" key="2">
    <source>
        <dbReference type="EMBL" id="GIY94469.1"/>
    </source>
</evidence>
<dbReference type="AlphaFoldDB" id="A0AAV4XKD4"/>
<evidence type="ECO:0000313" key="3">
    <source>
        <dbReference type="Proteomes" id="UP001054945"/>
    </source>
</evidence>
<protein>
    <submittedName>
        <fullName evidence="2">Uncharacterized protein</fullName>
    </submittedName>
</protein>
<dbReference type="Proteomes" id="UP001054945">
    <property type="component" value="Unassembled WGS sequence"/>
</dbReference>
<proteinExistence type="predicted"/>